<dbReference type="Proteomes" id="UP001634394">
    <property type="component" value="Unassembled WGS sequence"/>
</dbReference>
<protein>
    <submittedName>
        <fullName evidence="1">Uncharacterized protein</fullName>
    </submittedName>
</protein>
<comment type="caution">
    <text evidence="1">The sequence shown here is derived from an EMBL/GenBank/DDBJ whole genome shotgun (WGS) entry which is preliminary data.</text>
</comment>
<organism evidence="1 2">
    <name type="scientific">Sinanodonta woodiana</name>
    <name type="common">Chinese pond mussel</name>
    <name type="synonym">Anodonta woodiana</name>
    <dbReference type="NCBI Taxonomy" id="1069815"/>
    <lineage>
        <taxon>Eukaryota</taxon>
        <taxon>Metazoa</taxon>
        <taxon>Spiralia</taxon>
        <taxon>Lophotrochozoa</taxon>
        <taxon>Mollusca</taxon>
        <taxon>Bivalvia</taxon>
        <taxon>Autobranchia</taxon>
        <taxon>Heteroconchia</taxon>
        <taxon>Palaeoheterodonta</taxon>
        <taxon>Unionida</taxon>
        <taxon>Unionoidea</taxon>
        <taxon>Unionidae</taxon>
        <taxon>Unioninae</taxon>
        <taxon>Sinanodonta</taxon>
    </lineage>
</organism>
<reference evidence="1 2" key="1">
    <citation type="submission" date="2024-11" db="EMBL/GenBank/DDBJ databases">
        <title>Chromosome-level genome assembly of the freshwater bivalve Anodonta woodiana.</title>
        <authorList>
            <person name="Chen X."/>
        </authorList>
    </citation>
    <scope>NUCLEOTIDE SEQUENCE [LARGE SCALE GENOMIC DNA]</scope>
    <source>
        <strain evidence="1">MN2024</strain>
        <tissue evidence="1">Gills</tissue>
    </source>
</reference>
<accession>A0ABD3X955</accession>
<keyword evidence="2" id="KW-1185">Reference proteome</keyword>
<sequence>MKEIHIRNVGYPRQIQYCNVTSGYLATIQSSSGAMVIRALDLRLAFNGAERCGQKLHIAEGDRETDITCYDNNNFKETTLYNSTTDNITIRIDNTLSNESGNLWIKVTGKVLYIIKVSNLYFLVFKCTFKHRQYEALLSCIYCTVVSMGKQNPEM</sequence>
<name>A0ABD3X955_SINWO</name>
<dbReference type="AlphaFoldDB" id="A0ABD3X955"/>
<evidence type="ECO:0000313" key="2">
    <source>
        <dbReference type="Proteomes" id="UP001634394"/>
    </source>
</evidence>
<gene>
    <name evidence="1" type="ORF">ACJMK2_028534</name>
</gene>
<proteinExistence type="predicted"/>
<dbReference type="EMBL" id="JBJQND010000003">
    <property type="protein sequence ID" value="KAL3882166.1"/>
    <property type="molecule type" value="Genomic_DNA"/>
</dbReference>
<evidence type="ECO:0000313" key="1">
    <source>
        <dbReference type="EMBL" id="KAL3882166.1"/>
    </source>
</evidence>